<evidence type="ECO:0000256" key="2">
    <source>
        <dbReference type="ARBA" id="ARBA00022692"/>
    </source>
</evidence>
<feature type="transmembrane region" description="Helical" evidence="7">
    <location>
        <begin position="431"/>
        <end position="452"/>
    </location>
</feature>
<name>A0A813H4F9_POLGL</name>
<dbReference type="GO" id="GO:0005248">
    <property type="term" value="F:voltage-gated sodium channel activity"/>
    <property type="evidence" value="ECO:0007669"/>
    <property type="project" value="TreeGrafter"/>
</dbReference>
<keyword evidence="2 7" id="KW-0812">Transmembrane</keyword>
<dbReference type="InterPro" id="IPR011992">
    <property type="entry name" value="EF-hand-dom_pair"/>
</dbReference>
<dbReference type="Gene3D" id="1.10.238.10">
    <property type="entry name" value="EF-hand"/>
    <property type="match status" value="1"/>
</dbReference>
<feature type="region of interest" description="Disordered" evidence="6">
    <location>
        <begin position="299"/>
        <end position="355"/>
    </location>
</feature>
<comment type="subcellular location">
    <subcellularLocation>
        <location evidence="1">Membrane</location>
        <topology evidence="1">Multi-pass membrane protein</topology>
    </subcellularLocation>
</comment>
<dbReference type="PANTHER" id="PTHR10037">
    <property type="entry name" value="VOLTAGE-GATED CATION CHANNEL CALCIUM AND SODIUM"/>
    <property type="match status" value="1"/>
</dbReference>
<proteinExistence type="predicted"/>
<evidence type="ECO:0000256" key="1">
    <source>
        <dbReference type="ARBA" id="ARBA00004141"/>
    </source>
</evidence>
<evidence type="ECO:0000256" key="3">
    <source>
        <dbReference type="ARBA" id="ARBA00022837"/>
    </source>
</evidence>
<evidence type="ECO:0000313" key="10">
    <source>
        <dbReference type="Proteomes" id="UP000654075"/>
    </source>
</evidence>
<dbReference type="OrthoDB" id="425058at2759"/>
<feature type="region of interest" description="Disordered" evidence="6">
    <location>
        <begin position="158"/>
        <end position="271"/>
    </location>
</feature>
<evidence type="ECO:0000313" key="9">
    <source>
        <dbReference type="EMBL" id="CAE8632688.1"/>
    </source>
</evidence>
<reference evidence="9" key="1">
    <citation type="submission" date="2021-02" db="EMBL/GenBank/DDBJ databases">
        <authorList>
            <person name="Dougan E. K."/>
            <person name="Rhodes N."/>
            <person name="Thang M."/>
            <person name="Chan C."/>
        </authorList>
    </citation>
    <scope>NUCLEOTIDE SEQUENCE</scope>
</reference>
<evidence type="ECO:0000256" key="6">
    <source>
        <dbReference type="SAM" id="MobiDB-lite"/>
    </source>
</evidence>
<feature type="transmembrane region" description="Helical" evidence="7">
    <location>
        <begin position="615"/>
        <end position="636"/>
    </location>
</feature>
<organism evidence="9 10">
    <name type="scientific">Polarella glacialis</name>
    <name type="common">Dinoflagellate</name>
    <dbReference type="NCBI Taxonomy" id="89957"/>
    <lineage>
        <taxon>Eukaryota</taxon>
        <taxon>Sar</taxon>
        <taxon>Alveolata</taxon>
        <taxon>Dinophyceae</taxon>
        <taxon>Suessiales</taxon>
        <taxon>Suessiaceae</taxon>
        <taxon>Polarella</taxon>
    </lineage>
</organism>
<evidence type="ECO:0000256" key="7">
    <source>
        <dbReference type="SAM" id="Phobius"/>
    </source>
</evidence>
<dbReference type="GO" id="GO:0001518">
    <property type="term" value="C:voltage-gated sodium channel complex"/>
    <property type="evidence" value="ECO:0007669"/>
    <property type="project" value="TreeGrafter"/>
</dbReference>
<dbReference type="Gene3D" id="1.10.287.70">
    <property type="match status" value="1"/>
</dbReference>
<dbReference type="InterPro" id="IPR002048">
    <property type="entry name" value="EF_hand_dom"/>
</dbReference>
<feature type="non-terminal residue" evidence="9">
    <location>
        <position position="711"/>
    </location>
</feature>
<dbReference type="Gene3D" id="1.20.120.350">
    <property type="entry name" value="Voltage-gated potassium channels. Chain C"/>
    <property type="match status" value="1"/>
</dbReference>
<dbReference type="PROSITE" id="PS00018">
    <property type="entry name" value="EF_HAND_1"/>
    <property type="match status" value="1"/>
</dbReference>
<keyword evidence="3" id="KW-0106">Calcium</keyword>
<dbReference type="PANTHER" id="PTHR10037:SF62">
    <property type="entry name" value="SODIUM CHANNEL PROTEIN 60E"/>
    <property type="match status" value="1"/>
</dbReference>
<feature type="transmembrane region" description="Helical" evidence="7">
    <location>
        <begin position="401"/>
        <end position="419"/>
    </location>
</feature>
<dbReference type="InterPro" id="IPR043203">
    <property type="entry name" value="VGCC_Ca_Na"/>
</dbReference>
<feature type="transmembrane region" description="Helical" evidence="7">
    <location>
        <begin position="526"/>
        <end position="556"/>
    </location>
</feature>
<dbReference type="InterPro" id="IPR005821">
    <property type="entry name" value="Ion_trans_dom"/>
</dbReference>
<dbReference type="Proteomes" id="UP000654075">
    <property type="component" value="Unassembled WGS sequence"/>
</dbReference>
<dbReference type="PROSITE" id="PS50222">
    <property type="entry name" value="EF_HAND_2"/>
    <property type="match status" value="1"/>
</dbReference>
<dbReference type="Pfam" id="PF00520">
    <property type="entry name" value="Ion_trans"/>
    <property type="match status" value="1"/>
</dbReference>
<feature type="compositionally biased region" description="Low complexity" evidence="6">
    <location>
        <begin position="182"/>
        <end position="204"/>
    </location>
</feature>
<dbReference type="EMBL" id="CAJNNV010030501">
    <property type="protein sequence ID" value="CAE8632688.1"/>
    <property type="molecule type" value="Genomic_DNA"/>
</dbReference>
<gene>
    <name evidence="9" type="ORF">PGLA1383_LOCUS48620</name>
</gene>
<dbReference type="InterPro" id="IPR027359">
    <property type="entry name" value="Volt_channel_dom_sf"/>
</dbReference>
<sequence>MDEDLHLQDTISLQQEFLRLSEQLRSDVRKTIRAELQVHTFNVPSTPARVSGRWSRDLSSPANGTCSLQTASMSVPSDTRSYKPHVWSTRHIRRNIVIDQEEEEEEDEEEEVDAGVASAAINVLRRGLTLLGIPQRQGPPAFRRALATVSAVARFPKIRIPGHGEEASEPSQLRGDESGTPQQQQQIQQQQQQQEQQQQQQQQQLRTTAGASFEREQETIALQESPRIPGTVPAENPERETPRPFGSNASPTFGSVRLGRTQTLPVPPTPASIASSARFPVALKQTSSMLNNNDNRLQHIWAPKDSPGFLPVNSNNNDAGRADLSDQQQQPRQTASKSSTSHSRPQPARFRSKLGMRGSLQERLDTALGLKRIKSRSGDIKHYRCSVIAKRIVSSTIFEQAIMLAILVNCILLGVQIEVMAQQNLFSPPSAYQVVDLLLLACFSIELFLKLVAYRCSFFYRYGWAWNLMDFSLVLSQSIEVALEAKSKEDDSSPSALSVLRALRLLRCARVLRVLRLTRFTEELRVLVACVIHSLKSFICSLGFLFMIIYMFAIYITQSVLSYRLEHDGEQDEQDRDLWKYYGSVGQSMMSLFQGLTGGVDWRDIVDPLMEKSSVTWGLVFVLWLAFVLLAVLNIITGSFVQKSIEHATSVKEADRVLHARRLFRSLDIDGSGQITTDEISEHLESPAVQEFFRSIDVDISEARSCSTVWT</sequence>
<dbReference type="AlphaFoldDB" id="A0A813H4F9"/>
<comment type="caution">
    <text evidence="9">The sequence shown here is derived from an EMBL/GenBank/DDBJ whole genome shotgun (WGS) entry which is preliminary data.</text>
</comment>
<dbReference type="InterPro" id="IPR018247">
    <property type="entry name" value="EF_Hand_1_Ca_BS"/>
</dbReference>
<keyword evidence="5 7" id="KW-0472">Membrane</keyword>
<dbReference type="SUPFAM" id="SSF81324">
    <property type="entry name" value="Voltage-gated potassium channels"/>
    <property type="match status" value="1"/>
</dbReference>
<keyword evidence="4 7" id="KW-1133">Transmembrane helix</keyword>
<feature type="compositionally biased region" description="Polar residues" evidence="6">
    <location>
        <begin position="325"/>
        <end position="344"/>
    </location>
</feature>
<accession>A0A813H4F9</accession>
<keyword evidence="10" id="KW-1185">Reference proteome</keyword>
<evidence type="ECO:0000256" key="5">
    <source>
        <dbReference type="ARBA" id="ARBA00023136"/>
    </source>
</evidence>
<evidence type="ECO:0000259" key="8">
    <source>
        <dbReference type="PROSITE" id="PS50222"/>
    </source>
</evidence>
<evidence type="ECO:0000256" key="4">
    <source>
        <dbReference type="ARBA" id="ARBA00022989"/>
    </source>
</evidence>
<dbReference type="CDD" id="cd00051">
    <property type="entry name" value="EFh"/>
    <property type="match status" value="1"/>
</dbReference>
<dbReference type="SUPFAM" id="SSF47473">
    <property type="entry name" value="EF-hand"/>
    <property type="match status" value="1"/>
</dbReference>
<protein>
    <recommendedName>
        <fullName evidence="8">EF-hand domain-containing protein</fullName>
    </recommendedName>
</protein>
<feature type="domain" description="EF-hand" evidence="8">
    <location>
        <begin position="655"/>
        <end position="690"/>
    </location>
</feature>
<dbReference type="GO" id="GO:0005509">
    <property type="term" value="F:calcium ion binding"/>
    <property type="evidence" value="ECO:0007669"/>
    <property type="project" value="InterPro"/>
</dbReference>